<evidence type="ECO:0000313" key="5">
    <source>
        <dbReference type="Proteomes" id="UP001226867"/>
    </source>
</evidence>
<keyword evidence="2" id="KW-0378">Hydrolase</keyword>
<evidence type="ECO:0000313" key="4">
    <source>
        <dbReference type="EMBL" id="MDP9902223.1"/>
    </source>
</evidence>
<dbReference type="PANTHER" id="PTHR13620">
    <property type="entry name" value="3-5 EXONUCLEASE"/>
    <property type="match status" value="1"/>
</dbReference>
<reference evidence="4 5" key="1">
    <citation type="submission" date="2023-07" db="EMBL/GenBank/DDBJ databases">
        <title>Sorghum-associated microbial communities from plants grown in Nebraska, USA.</title>
        <authorList>
            <person name="Schachtman D."/>
        </authorList>
    </citation>
    <scope>NUCLEOTIDE SEQUENCE [LARGE SCALE GENOMIC DNA]</scope>
    <source>
        <strain evidence="4 5">DS1607</strain>
    </source>
</reference>
<dbReference type="SMART" id="SM00474">
    <property type="entry name" value="35EXOc"/>
    <property type="match status" value="1"/>
</dbReference>
<dbReference type="InterPro" id="IPR012337">
    <property type="entry name" value="RNaseH-like_sf"/>
</dbReference>
<dbReference type="SUPFAM" id="SSF53098">
    <property type="entry name" value="Ribonuclease H-like"/>
    <property type="match status" value="1"/>
</dbReference>
<dbReference type="EMBL" id="JAUSRO010000017">
    <property type="protein sequence ID" value="MDP9902223.1"/>
    <property type="molecule type" value="Genomic_DNA"/>
</dbReference>
<dbReference type="RefSeq" id="WP_307691979.1">
    <property type="nucleotide sequence ID" value="NZ_JAUSRO010000017.1"/>
</dbReference>
<dbReference type="PANTHER" id="PTHR13620:SF104">
    <property type="entry name" value="EXONUCLEASE 3'-5' DOMAIN-CONTAINING PROTEIN 2"/>
    <property type="match status" value="1"/>
</dbReference>
<name>A0ABT9SEM4_9BURK</name>
<protein>
    <submittedName>
        <fullName evidence="4">Ribonuclease D</fullName>
    </submittedName>
</protein>
<proteinExistence type="predicted"/>
<evidence type="ECO:0000256" key="2">
    <source>
        <dbReference type="ARBA" id="ARBA00022801"/>
    </source>
</evidence>
<gene>
    <name evidence="4" type="ORF">J2W36_004500</name>
</gene>
<dbReference type="InterPro" id="IPR051132">
    <property type="entry name" value="3-5_Exonuclease_domain"/>
</dbReference>
<dbReference type="CDD" id="cd06141">
    <property type="entry name" value="WRN_exo"/>
    <property type="match status" value="1"/>
</dbReference>
<evidence type="ECO:0000256" key="1">
    <source>
        <dbReference type="ARBA" id="ARBA00022722"/>
    </source>
</evidence>
<dbReference type="Gene3D" id="3.30.420.10">
    <property type="entry name" value="Ribonuclease H-like superfamily/Ribonuclease H"/>
    <property type="match status" value="1"/>
</dbReference>
<sequence>MNTAPPLLPTREEIAGFDVFPGLTLQDIDVVENAAQAERALAELGALDVVGFDTESKPTFLKNEVSTGPHTVQFASLDRAWVFQVHDPACRAAAGHLIASSAIVKVGFGLAGDRTQIRASLEVEPQALLDLDTVFKRRGYRTSVGVKMAVALMFERRFVKSRKQTTSNWANRKLSEGQICYAANDAFAAMCVADAMDLDATVLAAMSRTR</sequence>
<keyword evidence="5" id="KW-1185">Reference proteome</keyword>
<organism evidence="4 5">
    <name type="scientific">Variovorax ginsengisoli</name>
    <dbReference type="NCBI Taxonomy" id="363844"/>
    <lineage>
        <taxon>Bacteria</taxon>
        <taxon>Pseudomonadati</taxon>
        <taxon>Pseudomonadota</taxon>
        <taxon>Betaproteobacteria</taxon>
        <taxon>Burkholderiales</taxon>
        <taxon>Comamonadaceae</taxon>
        <taxon>Variovorax</taxon>
    </lineage>
</organism>
<dbReference type="InterPro" id="IPR002562">
    <property type="entry name" value="3'-5'_exonuclease_dom"/>
</dbReference>
<evidence type="ECO:0000259" key="3">
    <source>
        <dbReference type="SMART" id="SM00474"/>
    </source>
</evidence>
<feature type="domain" description="3'-5' exonuclease" evidence="3">
    <location>
        <begin position="28"/>
        <end position="201"/>
    </location>
</feature>
<dbReference type="Pfam" id="PF01612">
    <property type="entry name" value="DNA_pol_A_exo1"/>
    <property type="match status" value="1"/>
</dbReference>
<comment type="caution">
    <text evidence="4">The sequence shown here is derived from an EMBL/GenBank/DDBJ whole genome shotgun (WGS) entry which is preliminary data.</text>
</comment>
<dbReference type="InterPro" id="IPR036397">
    <property type="entry name" value="RNaseH_sf"/>
</dbReference>
<keyword evidence="1" id="KW-0540">Nuclease</keyword>
<accession>A0ABT9SEM4</accession>
<dbReference type="Proteomes" id="UP001226867">
    <property type="component" value="Unassembled WGS sequence"/>
</dbReference>